<feature type="compositionally biased region" description="Polar residues" evidence="5">
    <location>
        <begin position="1491"/>
        <end position="1537"/>
    </location>
</feature>
<dbReference type="Pfam" id="PF13639">
    <property type="entry name" value="zf-RING_2"/>
    <property type="match status" value="1"/>
</dbReference>
<feature type="compositionally biased region" description="Polar residues" evidence="5">
    <location>
        <begin position="1331"/>
        <end position="1343"/>
    </location>
</feature>
<feature type="compositionally biased region" description="Pro residues" evidence="5">
    <location>
        <begin position="976"/>
        <end position="985"/>
    </location>
</feature>
<feature type="compositionally biased region" description="Low complexity" evidence="5">
    <location>
        <begin position="1419"/>
        <end position="1430"/>
    </location>
</feature>
<dbReference type="InterPro" id="IPR017907">
    <property type="entry name" value="Znf_RING_CS"/>
</dbReference>
<feature type="region of interest" description="Disordered" evidence="5">
    <location>
        <begin position="1"/>
        <end position="107"/>
    </location>
</feature>
<proteinExistence type="predicted"/>
<feature type="region of interest" description="Disordered" evidence="5">
    <location>
        <begin position="652"/>
        <end position="705"/>
    </location>
</feature>
<dbReference type="InterPro" id="IPR019787">
    <property type="entry name" value="Znf_PHD-finger"/>
</dbReference>
<keyword evidence="3" id="KW-0862">Zinc</keyword>
<feature type="compositionally biased region" description="Basic and acidic residues" evidence="5">
    <location>
        <begin position="877"/>
        <end position="890"/>
    </location>
</feature>
<feature type="compositionally biased region" description="Basic and acidic residues" evidence="5">
    <location>
        <begin position="900"/>
        <end position="916"/>
    </location>
</feature>
<feature type="compositionally biased region" description="Basic residues" evidence="5">
    <location>
        <begin position="1116"/>
        <end position="1128"/>
    </location>
</feature>
<dbReference type="InterPro" id="IPR047157">
    <property type="entry name" value="PHRF1/Atg35"/>
</dbReference>
<feature type="compositionally biased region" description="Basic residues" evidence="5">
    <location>
        <begin position="1202"/>
        <end position="1226"/>
    </location>
</feature>
<evidence type="ECO:0000256" key="2">
    <source>
        <dbReference type="ARBA" id="ARBA00022771"/>
    </source>
</evidence>
<dbReference type="PROSITE" id="PS50089">
    <property type="entry name" value="ZF_RING_2"/>
    <property type="match status" value="1"/>
</dbReference>
<dbReference type="STRING" id="597456.A0A0L7RGW1"/>
<evidence type="ECO:0000256" key="4">
    <source>
        <dbReference type="PROSITE-ProRule" id="PRU00175"/>
    </source>
</evidence>
<dbReference type="InterPro" id="IPR011011">
    <property type="entry name" value="Znf_FYVE_PHD"/>
</dbReference>
<feature type="compositionally biased region" description="Low complexity" evidence="5">
    <location>
        <begin position="363"/>
        <end position="394"/>
    </location>
</feature>
<dbReference type="SUPFAM" id="SSF57850">
    <property type="entry name" value="RING/U-box"/>
    <property type="match status" value="1"/>
</dbReference>
<feature type="compositionally biased region" description="Basic residues" evidence="5">
    <location>
        <begin position="322"/>
        <end position="332"/>
    </location>
</feature>
<feature type="compositionally biased region" description="Low complexity" evidence="5">
    <location>
        <begin position="74"/>
        <end position="104"/>
    </location>
</feature>
<dbReference type="InterPro" id="IPR019786">
    <property type="entry name" value="Zinc_finger_PHD-type_CS"/>
</dbReference>
<feature type="region of interest" description="Disordered" evidence="5">
    <location>
        <begin position="1110"/>
        <end position="1430"/>
    </location>
</feature>
<feature type="compositionally biased region" description="Polar residues" evidence="5">
    <location>
        <begin position="804"/>
        <end position="816"/>
    </location>
</feature>
<feature type="compositionally biased region" description="Basic and acidic residues" evidence="5">
    <location>
        <begin position="1396"/>
        <end position="1408"/>
    </location>
</feature>
<feature type="compositionally biased region" description="Gly residues" evidence="5">
    <location>
        <begin position="661"/>
        <end position="670"/>
    </location>
</feature>
<feature type="region of interest" description="Disordered" evidence="5">
    <location>
        <begin position="1454"/>
        <end position="1626"/>
    </location>
</feature>
<dbReference type="GO" id="GO:0008270">
    <property type="term" value="F:zinc ion binding"/>
    <property type="evidence" value="ECO:0007669"/>
    <property type="project" value="UniProtKB-KW"/>
</dbReference>
<feature type="compositionally biased region" description="Low complexity" evidence="5">
    <location>
        <begin position="1456"/>
        <end position="1470"/>
    </location>
</feature>
<feature type="region of interest" description="Disordered" evidence="5">
    <location>
        <begin position="439"/>
        <end position="458"/>
    </location>
</feature>
<feature type="region of interest" description="Disordered" evidence="5">
    <location>
        <begin position="965"/>
        <end position="991"/>
    </location>
</feature>
<dbReference type="PROSITE" id="PS50016">
    <property type="entry name" value="ZF_PHD_2"/>
    <property type="match status" value="1"/>
</dbReference>
<feature type="compositionally biased region" description="Acidic residues" evidence="5">
    <location>
        <begin position="936"/>
        <end position="945"/>
    </location>
</feature>
<name>A0A0L7RGW1_9HYME</name>
<dbReference type="InterPro" id="IPR001841">
    <property type="entry name" value="Znf_RING"/>
</dbReference>
<dbReference type="PANTHER" id="PTHR12618:SF20">
    <property type="entry name" value="PHD AND RING FINGER DOMAIN-CONTAINING PROTEIN 1"/>
    <property type="match status" value="1"/>
</dbReference>
<feature type="compositionally biased region" description="Basic and acidic residues" evidence="5">
    <location>
        <begin position="861"/>
        <end position="870"/>
    </location>
</feature>
<dbReference type="Pfam" id="PF00628">
    <property type="entry name" value="PHD"/>
    <property type="match status" value="1"/>
</dbReference>
<feature type="compositionally biased region" description="Polar residues" evidence="5">
    <location>
        <begin position="1"/>
        <end position="11"/>
    </location>
</feature>
<feature type="compositionally biased region" description="Basic residues" evidence="5">
    <location>
        <begin position="440"/>
        <end position="458"/>
    </location>
</feature>
<feature type="compositionally biased region" description="Polar residues" evidence="5">
    <location>
        <begin position="337"/>
        <end position="357"/>
    </location>
</feature>
<gene>
    <name evidence="8" type="ORF">WH47_08563</name>
</gene>
<accession>A0A0L7RGW1</accession>
<dbReference type="PROSITE" id="PS00518">
    <property type="entry name" value="ZF_RING_1"/>
    <property type="match status" value="1"/>
</dbReference>
<keyword evidence="1" id="KW-0479">Metal-binding</keyword>
<dbReference type="SMART" id="SM00249">
    <property type="entry name" value="PHD"/>
    <property type="match status" value="1"/>
</dbReference>
<protein>
    <submittedName>
        <fullName evidence="8">PHD and RING finger domain-containing protein 1</fullName>
    </submittedName>
</protein>
<feature type="domain" description="RING-type" evidence="7">
    <location>
        <begin position="144"/>
        <end position="185"/>
    </location>
</feature>
<dbReference type="SUPFAM" id="SSF57903">
    <property type="entry name" value="FYVE/PHD zinc finger"/>
    <property type="match status" value="1"/>
</dbReference>
<feature type="compositionally biased region" description="Polar residues" evidence="5">
    <location>
        <begin position="1269"/>
        <end position="1294"/>
    </location>
</feature>
<dbReference type="SMART" id="SM00184">
    <property type="entry name" value="RING"/>
    <property type="match status" value="2"/>
</dbReference>
<keyword evidence="2 4" id="KW-0863">Zinc-finger</keyword>
<dbReference type="Pfam" id="PF23030">
    <property type="entry name" value="SCAF11-like_C"/>
    <property type="match status" value="1"/>
</dbReference>
<sequence>MSSDSSQTPQSVKRKKLVRLDSDDSNESVVQSHRRKRTFKFIGEGETSDEDSDVQRPIVRRQNHRVIIEDESNYESSSSDTSKYKQFGGNSESSEMQSDWSSSSELEKRSPVRRKCLGKPKIKKLPKIVSDTDTDNNDEQVEKCPICLLPFRRQQLGTPSSCEHCFCLECLLEWSKNTNTCPIDRQTFTIIHVKDKFGGQIIRCVPVVVTPREEENLDDLTFCEVCHQSDREDRMLLCDGCDCGYHLECLTPPLNEVPVEEWFCPECSQSSQSDAEAVEIDMDEISDLMEEARRLGVSYGRTRTNVPQDSYPRIIPRTRHIQRVRATIRRRNRLDDNTQLTRQLTFNPNLPSTSSGLESFGDNSQSHSPSNASNSLGSNSIKSGSSSRKSGTRNNSRKSGRSKKMSSRGTLLKEVRITECNEDGEEEEIITYVKVATIGSRRRRRTKRRKRRSRRRRARTVSSVLANTKRRLAVSLGICKPIKGAQMLIPSVKNSTVVTETSALTVSRYNAGISRLSLFGDGLNLDYSPPGSDTEDYHTTGPTITVQRHSVISSRRHLRLKNVVTPQQPQTDLLNSIINDQEIWHSKNNNVTMKANGLLLIKKKENLEDLKNEQLEEKKLPKTEETESVVENRISRADTPLEVSRINPESITQAPMYNNPCGGGNRGNFRGGYRDNTRHSHGGQNYGRDSLAGSGRHSYGGSGGNFGRDFGPPAFYNPNFEHCGPPMFGGNPPFRNRNPQHFRNERFRFMPPGRPQFNFAEGFAEHHSFPERFGRPRSPQGPIERPQNNMPPNLPEDTPRSDSVEQQPQDTENASVRQEEDCDIYCDIETKSDGELQDQQNGSMALLPPPEPPSGLLDFEENSRSDKDSDQELVIDDSQKEDTPKNDKYDPFSVDSDSDSETKKNEEVMEEKREEQTVQGVMQSEVPDTSIRLSAYDDEEEEDSQADCPNFSIYSSQTMDVARHTEQQLSQQIGPLEPPPLPPSIPDDDDVIVGDVQACDLADIPEPSDPYVEALRKERQTLSKIPPKKISHDSRGKITFKIGTKLKINNRLLGLQEEEKESGDEKKKETELLNIIVVNTKLQQEPITSREWSPMLDNVSVPPKNLTVILTNKEAIKKKKKERRKESKKAKDEKKRKGKRNRTPPPSKEVFASGDNILVSVCFNKDNENDQSGVPELPETIPLIPPLKRRRRESLQADPPKRSKKEKSKDKRSKSPKPKKDKKKKSKAAEIAATKKPVAVIDLDQSPFREQTPSPRDVIVLSDDDDKQIQQVTPDQCQPSQNSPPREQFVSQGPKTPPEPQIKFSINKQTKPPTSPPTSPDAYDPFDPTKSRSPTPDASQEANSSDERRRSPRKHDSADGNILEEENMQTQERQSQEKQLEKPKIISMVTIKRASPQRDDVNENESNKDTAVSTGNLEVQQSQQNVQNQSNPFAVMNPVLATVAAAVQRSGVFSASNSNSSQRNLLQSNRISPSNQQKQRSGDRSQAPPVFTNSGKPLRSSKSGQTKTNGQNGNDAGTETADNVDMSSPYSPGSTLSDGIFDPPSPTNYNNSPGAGAGSGAGPVGIQPTKNSNSKTIKTTEKKDAFDALFGTLPVTKTASKPTRSKKPEKDKKKKSTNPKVGVRMDENQLQILDDLPSSAVEMQVKDKFLKKLNRQERVVEEVKLVLKPHYTKKHVTKEEYKDIMRKAVPKICHNKTGEINPKKIAHLIEAYVRKCRSSKKKTTESSSTKASKPA</sequence>
<dbReference type="InterPro" id="IPR057031">
    <property type="entry name" value="SFR19-like_C"/>
</dbReference>
<feature type="compositionally biased region" description="Basic residues" evidence="5">
    <location>
        <begin position="395"/>
        <end position="406"/>
    </location>
</feature>
<feature type="region of interest" description="Disordered" evidence="5">
    <location>
        <begin position="322"/>
        <end position="410"/>
    </location>
</feature>
<dbReference type="InterPro" id="IPR013083">
    <property type="entry name" value="Znf_RING/FYVE/PHD"/>
</dbReference>
<feature type="region of interest" description="Disordered" evidence="5">
    <location>
        <begin position="769"/>
        <end position="949"/>
    </location>
</feature>
<dbReference type="OrthoDB" id="1935339at2759"/>
<evidence type="ECO:0000259" key="7">
    <source>
        <dbReference type="PROSITE" id="PS50089"/>
    </source>
</evidence>
<evidence type="ECO:0000313" key="8">
    <source>
        <dbReference type="EMBL" id="KOC70217.1"/>
    </source>
</evidence>
<dbReference type="EMBL" id="KQ414592">
    <property type="protein sequence ID" value="KOC70217.1"/>
    <property type="molecule type" value="Genomic_DNA"/>
</dbReference>
<evidence type="ECO:0000259" key="6">
    <source>
        <dbReference type="PROSITE" id="PS50016"/>
    </source>
</evidence>
<feature type="compositionally biased region" description="Basic and acidic residues" evidence="5">
    <location>
        <begin position="1345"/>
        <end position="1358"/>
    </location>
</feature>
<organism evidence="8 9">
    <name type="scientific">Habropoda laboriosa</name>
    <dbReference type="NCBI Taxonomy" id="597456"/>
    <lineage>
        <taxon>Eukaryota</taxon>
        <taxon>Metazoa</taxon>
        <taxon>Ecdysozoa</taxon>
        <taxon>Arthropoda</taxon>
        <taxon>Hexapoda</taxon>
        <taxon>Insecta</taxon>
        <taxon>Pterygota</taxon>
        <taxon>Neoptera</taxon>
        <taxon>Endopterygota</taxon>
        <taxon>Hymenoptera</taxon>
        <taxon>Apocrita</taxon>
        <taxon>Aculeata</taxon>
        <taxon>Apoidea</taxon>
        <taxon>Anthophila</taxon>
        <taxon>Apidae</taxon>
        <taxon>Habropoda</taxon>
    </lineage>
</organism>
<reference evidence="8 9" key="1">
    <citation type="submission" date="2015-07" db="EMBL/GenBank/DDBJ databases">
        <title>The genome of Habropoda laboriosa.</title>
        <authorList>
            <person name="Pan H."/>
            <person name="Kapheim K."/>
        </authorList>
    </citation>
    <scope>NUCLEOTIDE SEQUENCE [LARGE SCALE GENOMIC DNA]</scope>
    <source>
        <strain evidence="8">0110345459</strain>
    </source>
</reference>
<evidence type="ECO:0000256" key="3">
    <source>
        <dbReference type="ARBA" id="ARBA00022833"/>
    </source>
</evidence>
<evidence type="ECO:0000313" key="9">
    <source>
        <dbReference type="Proteomes" id="UP000053825"/>
    </source>
</evidence>
<dbReference type="CDD" id="cd15536">
    <property type="entry name" value="PHD_PHRF1"/>
    <property type="match status" value="1"/>
</dbReference>
<feature type="domain" description="PHD-type" evidence="6">
    <location>
        <begin position="220"/>
        <end position="270"/>
    </location>
</feature>
<evidence type="ECO:0000256" key="5">
    <source>
        <dbReference type="SAM" id="MobiDB-lite"/>
    </source>
</evidence>
<evidence type="ECO:0000256" key="1">
    <source>
        <dbReference type="ARBA" id="ARBA00022723"/>
    </source>
</evidence>
<dbReference type="PROSITE" id="PS01359">
    <property type="entry name" value="ZF_PHD_1"/>
    <property type="match status" value="1"/>
</dbReference>
<dbReference type="Proteomes" id="UP000053825">
    <property type="component" value="Unassembled WGS sequence"/>
</dbReference>
<feature type="compositionally biased region" description="Polar residues" evidence="5">
    <location>
        <begin position="1409"/>
        <end position="1418"/>
    </location>
</feature>
<keyword evidence="9" id="KW-1185">Reference proteome</keyword>
<dbReference type="InterPro" id="IPR001965">
    <property type="entry name" value="Znf_PHD"/>
</dbReference>
<feature type="compositionally biased region" description="Basic and acidic residues" evidence="5">
    <location>
        <begin position="1374"/>
        <end position="1384"/>
    </location>
</feature>
<dbReference type="Gene3D" id="3.30.40.10">
    <property type="entry name" value="Zinc/RING finger domain, C3HC4 (zinc finger)"/>
    <property type="match status" value="2"/>
</dbReference>
<dbReference type="PANTHER" id="PTHR12618">
    <property type="entry name" value="PHD AND RING FINGER DOMAIN-CONTAINING PROTEIN 1"/>
    <property type="match status" value="1"/>
</dbReference>